<proteinExistence type="predicted"/>
<evidence type="ECO:0000313" key="2">
    <source>
        <dbReference type="EMBL" id="GHD15895.1"/>
    </source>
</evidence>
<comment type="caution">
    <text evidence="2">The sequence shown here is derived from an EMBL/GenBank/DDBJ whole genome shotgun (WGS) entry which is preliminary data.</text>
</comment>
<evidence type="ECO:0000256" key="1">
    <source>
        <dbReference type="SAM" id="MobiDB-lite"/>
    </source>
</evidence>
<sequence>MNNGTRINRRAMQLRLYTGIPWTGCLQRVRAASSRTRLISELSSTEQTLLEGLVMSTLAWRKISTLHPWGITHVDPQPDRLVICMEGDVVQQWNPSRTEAKDLVEALLPRSYDRALESGIAGVRAQVEKDKVVLRSLQSPAQVVLDGIEPLRWTQAVKEVEAESADCGLTSWSRAAPDSWYATERSQMTRAWTSAWLYSGVPRRVGLVRTLGIPLLVTGWENPASTAGSRLVLDPHHPALGAPRSAANAQGHRRFARLLADPEWGLPLSVLDEDCHCRPDGSSDQCTTILCSSLGWPGELEVRTIQRHGERLERMKGWGTSGEWKARRKLALRVPSWADRELDRKTGEPRAGRRVSGGAESG</sequence>
<organism evidence="2 3">
    <name type="scientific">Streptomyces finlayi</name>
    <dbReference type="NCBI Taxonomy" id="67296"/>
    <lineage>
        <taxon>Bacteria</taxon>
        <taxon>Bacillati</taxon>
        <taxon>Actinomycetota</taxon>
        <taxon>Actinomycetes</taxon>
        <taxon>Kitasatosporales</taxon>
        <taxon>Streptomycetaceae</taxon>
        <taxon>Streptomyces</taxon>
    </lineage>
</organism>
<accession>A0A918X7C9</accession>
<dbReference type="AlphaFoldDB" id="A0A918X7C9"/>
<name>A0A918X7C9_9ACTN</name>
<evidence type="ECO:0000313" key="3">
    <source>
        <dbReference type="Proteomes" id="UP000638353"/>
    </source>
</evidence>
<feature type="region of interest" description="Disordered" evidence="1">
    <location>
        <begin position="341"/>
        <end position="362"/>
    </location>
</feature>
<feature type="compositionally biased region" description="Basic and acidic residues" evidence="1">
    <location>
        <begin position="341"/>
        <end position="351"/>
    </location>
</feature>
<protein>
    <submittedName>
        <fullName evidence="2">Uncharacterized protein</fullName>
    </submittedName>
</protein>
<reference evidence="2" key="2">
    <citation type="submission" date="2020-09" db="EMBL/GenBank/DDBJ databases">
        <authorList>
            <person name="Sun Q."/>
            <person name="Ohkuma M."/>
        </authorList>
    </citation>
    <scope>NUCLEOTIDE SEQUENCE</scope>
    <source>
        <strain evidence="2">JCM 4637</strain>
    </source>
</reference>
<gene>
    <name evidence="2" type="ORF">GCM10010334_76390</name>
</gene>
<reference evidence="2" key="1">
    <citation type="journal article" date="2014" name="Int. J. Syst. Evol. Microbiol.">
        <title>Complete genome sequence of Corynebacterium casei LMG S-19264T (=DSM 44701T), isolated from a smear-ripened cheese.</title>
        <authorList>
            <consortium name="US DOE Joint Genome Institute (JGI-PGF)"/>
            <person name="Walter F."/>
            <person name="Albersmeier A."/>
            <person name="Kalinowski J."/>
            <person name="Ruckert C."/>
        </authorList>
    </citation>
    <scope>NUCLEOTIDE SEQUENCE</scope>
    <source>
        <strain evidence="2">JCM 4637</strain>
    </source>
</reference>
<dbReference type="RefSeq" id="WP_189828198.1">
    <property type="nucleotide sequence ID" value="NZ_BMVC01000024.1"/>
</dbReference>
<dbReference type="EMBL" id="BMVC01000024">
    <property type="protein sequence ID" value="GHD15895.1"/>
    <property type="molecule type" value="Genomic_DNA"/>
</dbReference>
<dbReference type="Proteomes" id="UP000638353">
    <property type="component" value="Unassembled WGS sequence"/>
</dbReference>